<dbReference type="Gene3D" id="3.40.50.360">
    <property type="match status" value="1"/>
</dbReference>
<gene>
    <name evidence="2" type="ORF">C7383_101607</name>
</gene>
<dbReference type="EMBL" id="QGGY01000001">
    <property type="protein sequence ID" value="PWJ79226.1"/>
    <property type="molecule type" value="Genomic_DNA"/>
</dbReference>
<evidence type="ECO:0000313" key="3">
    <source>
        <dbReference type="Proteomes" id="UP000245412"/>
    </source>
</evidence>
<evidence type="ECO:0000313" key="2">
    <source>
        <dbReference type="EMBL" id="PWJ79226.1"/>
    </source>
</evidence>
<protein>
    <submittedName>
        <fullName evidence="2">Flavodoxin-like protein</fullName>
    </submittedName>
</protein>
<dbReference type="InterPro" id="IPR029039">
    <property type="entry name" value="Flavoprotein-like_sf"/>
</dbReference>
<proteinExistence type="predicted"/>
<keyword evidence="3" id="KW-1185">Reference proteome</keyword>
<sequence length="167" mass="19013">MNILILYYSGVVNTKMVAEKIFDLLHGLHEVTLASIEKLTTDITIDNYDSLVIGFPTIHASPAQPILTFIEQIKQLKKSIPTFLFTTCGLYSANTLRIFAKQCEKKNIITILSKNYRCAATDGVLIAPTMNIWSCHEKRLDKKVENDVSDFMWKMHYELSCAMYLQG</sequence>
<accession>A0AB73TAF0</accession>
<organism evidence="2 3">
    <name type="scientific">Murimonas intestini</name>
    <dbReference type="NCBI Taxonomy" id="1337051"/>
    <lineage>
        <taxon>Bacteria</taxon>
        <taxon>Bacillati</taxon>
        <taxon>Bacillota</taxon>
        <taxon>Clostridia</taxon>
        <taxon>Lachnospirales</taxon>
        <taxon>Lachnospiraceae</taxon>
        <taxon>Murimonas</taxon>
    </lineage>
</organism>
<reference evidence="2 3" key="1">
    <citation type="submission" date="2018-05" db="EMBL/GenBank/DDBJ databases">
        <authorList>
            <person name="Goeker M."/>
            <person name="Huntemann M."/>
            <person name="Clum A."/>
            <person name="Pillay M."/>
            <person name="Palaniappan K."/>
            <person name="Varghese N."/>
            <person name="Mikhailova N."/>
            <person name="Stamatis D."/>
            <person name="Reddy T."/>
            <person name="Daum C."/>
            <person name="Shapiro N."/>
            <person name="Ivanova N."/>
            <person name="Kyrpides N."/>
            <person name="Woyke T."/>
        </authorList>
    </citation>
    <scope>NUCLEOTIDE SEQUENCE [LARGE SCALE GENOMIC DNA]</scope>
    <source>
        <strain evidence="2 3">DSM 26524</strain>
    </source>
</reference>
<feature type="domain" description="Flavodoxin-like" evidence="1">
    <location>
        <begin position="4"/>
        <end position="115"/>
    </location>
</feature>
<dbReference type="GO" id="GO:0016651">
    <property type="term" value="F:oxidoreductase activity, acting on NAD(P)H"/>
    <property type="evidence" value="ECO:0007669"/>
    <property type="project" value="UniProtKB-ARBA"/>
</dbReference>
<evidence type="ECO:0000259" key="1">
    <source>
        <dbReference type="Pfam" id="PF12641"/>
    </source>
</evidence>
<dbReference type="GO" id="GO:0010181">
    <property type="term" value="F:FMN binding"/>
    <property type="evidence" value="ECO:0007669"/>
    <property type="project" value="InterPro"/>
</dbReference>
<dbReference type="AlphaFoldDB" id="A0AB73TAF0"/>
<dbReference type="Proteomes" id="UP000245412">
    <property type="component" value="Unassembled WGS sequence"/>
</dbReference>
<dbReference type="InterPro" id="IPR008254">
    <property type="entry name" value="Flavodoxin/NO_synth"/>
</dbReference>
<dbReference type="SUPFAM" id="SSF52218">
    <property type="entry name" value="Flavoproteins"/>
    <property type="match status" value="1"/>
</dbReference>
<dbReference type="Pfam" id="PF12641">
    <property type="entry name" value="Flavodoxin_3"/>
    <property type="match status" value="1"/>
</dbReference>
<name>A0AB73TAF0_9FIRM</name>
<comment type="caution">
    <text evidence="2">The sequence shown here is derived from an EMBL/GenBank/DDBJ whole genome shotgun (WGS) entry which is preliminary data.</text>
</comment>
<dbReference type="RefSeq" id="WP_257497366.1">
    <property type="nucleotide sequence ID" value="NZ_JANKBI010000001.1"/>
</dbReference>